<sequence>MFTSLRETIPASEYQNAPSRSFVFNGSSIHDGGYFVSGILADEEVILLNSTSDGIKEITWTLQKYASILGQIYKTRSTSGGRSGKRQLGSVILSSDYLEPYKSQLSKLESSMSKKSGFGSCYADRDRDTLGNCIGRDRLFGNK</sequence>
<dbReference type="InterPro" id="IPR025592">
    <property type="entry name" value="DUF4347"/>
</dbReference>
<evidence type="ECO:0000313" key="3">
    <source>
        <dbReference type="Proteomes" id="UP000702425"/>
    </source>
</evidence>
<keyword evidence="3" id="KW-1185">Reference proteome</keyword>
<feature type="domain" description="DUF4347" evidence="1">
    <location>
        <begin position="24"/>
        <end position="115"/>
    </location>
</feature>
<proteinExistence type="predicted"/>
<organism evidence="2 3">
    <name type="scientific">Microcoleus asticus IPMA8</name>
    <dbReference type="NCBI Taxonomy" id="2563858"/>
    <lineage>
        <taxon>Bacteria</taxon>
        <taxon>Bacillati</taxon>
        <taxon>Cyanobacteriota</taxon>
        <taxon>Cyanophyceae</taxon>
        <taxon>Oscillatoriophycideae</taxon>
        <taxon>Oscillatoriales</taxon>
        <taxon>Microcoleaceae</taxon>
        <taxon>Microcoleus</taxon>
        <taxon>Microcoleus asticus</taxon>
    </lineage>
</organism>
<dbReference type="Proteomes" id="UP000702425">
    <property type="component" value="Unassembled WGS sequence"/>
</dbReference>
<reference evidence="2 3" key="1">
    <citation type="journal article" date="2020" name="Sci. Rep.">
        <title>A novel cyanobacterial geosmin producer, revising GeoA distribution and dispersion patterns in Bacteria.</title>
        <authorList>
            <person name="Churro C."/>
            <person name="Semedo-Aguiar A.P."/>
            <person name="Silva A.D."/>
            <person name="Pereira-Leal J.B."/>
            <person name="Leite R.B."/>
        </authorList>
    </citation>
    <scope>NUCLEOTIDE SEQUENCE [LARGE SCALE GENOMIC DNA]</scope>
    <source>
        <strain evidence="2 3">IPMA8</strain>
    </source>
</reference>
<comment type="caution">
    <text evidence="2">The sequence shown here is derived from an EMBL/GenBank/DDBJ whole genome shotgun (WGS) entry which is preliminary data.</text>
</comment>
<dbReference type="Pfam" id="PF14252">
    <property type="entry name" value="DUF4347"/>
    <property type="match status" value="1"/>
</dbReference>
<evidence type="ECO:0000259" key="1">
    <source>
        <dbReference type="Pfam" id="PF14252"/>
    </source>
</evidence>
<evidence type="ECO:0000313" key="2">
    <source>
        <dbReference type="EMBL" id="NQE37629.1"/>
    </source>
</evidence>
<gene>
    <name evidence="2" type="ORF">E5S67_05404</name>
</gene>
<accession>A0ABX2D4S8</accession>
<protein>
    <recommendedName>
        <fullName evidence="1">DUF4347 domain-containing protein</fullName>
    </recommendedName>
</protein>
<dbReference type="EMBL" id="SRRZ01000140">
    <property type="protein sequence ID" value="NQE37629.1"/>
    <property type="molecule type" value="Genomic_DNA"/>
</dbReference>
<name>A0ABX2D4S8_9CYAN</name>
<dbReference type="RefSeq" id="WP_172191799.1">
    <property type="nucleotide sequence ID" value="NZ_CAWPPK010000047.1"/>
</dbReference>